<dbReference type="EMBL" id="CACRSJ010000105">
    <property type="protein sequence ID" value="VYS52423.1"/>
    <property type="molecule type" value="Genomic_DNA"/>
</dbReference>
<evidence type="ECO:0000256" key="8">
    <source>
        <dbReference type="ARBA" id="ARBA00023136"/>
    </source>
</evidence>
<gene>
    <name evidence="12" type="ORF">AN1_LOCUS7885</name>
</gene>
<evidence type="ECO:0000256" key="11">
    <source>
        <dbReference type="RuleBase" id="RU369023"/>
    </source>
</evidence>
<protein>
    <recommendedName>
        <fullName evidence="11">Receptor like protein</fullName>
        <shortName evidence="11">AtRLP</shortName>
    </recommendedName>
</protein>
<dbReference type="SUPFAM" id="SSF52058">
    <property type="entry name" value="L domain-like"/>
    <property type="match status" value="1"/>
</dbReference>
<evidence type="ECO:0000313" key="13">
    <source>
        <dbReference type="Proteomes" id="UP000426265"/>
    </source>
</evidence>
<organism evidence="12 13">
    <name type="scientific">Arabidopsis thaliana</name>
    <name type="common">Mouse-ear cress</name>
    <dbReference type="NCBI Taxonomy" id="3702"/>
    <lineage>
        <taxon>Eukaryota</taxon>
        <taxon>Viridiplantae</taxon>
        <taxon>Streptophyta</taxon>
        <taxon>Embryophyta</taxon>
        <taxon>Tracheophyta</taxon>
        <taxon>Spermatophyta</taxon>
        <taxon>Magnoliopsida</taxon>
        <taxon>eudicotyledons</taxon>
        <taxon>Gunneridae</taxon>
        <taxon>Pentapetalae</taxon>
        <taxon>rosids</taxon>
        <taxon>malvids</taxon>
        <taxon>Brassicales</taxon>
        <taxon>Brassicaceae</taxon>
        <taxon>Camelineae</taxon>
        <taxon>Arabidopsis</taxon>
    </lineage>
</organism>
<keyword evidence="10 11" id="KW-0325">Glycoprotein</keyword>
<dbReference type="ExpressionAtlas" id="A0A654ET11">
    <property type="expression patterns" value="baseline and differential"/>
</dbReference>
<evidence type="ECO:0000256" key="4">
    <source>
        <dbReference type="ARBA" id="ARBA00022614"/>
    </source>
</evidence>
<evidence type="ECO:0000256" key="9">
    <source>
        <dbReference type="ARBA" id="ARBA00023170"/>
    </source>
</evidence>
<evidence type="ECO:0000256" key="3">
    <source>
        <dbReference type="ARBA" id="ARBA00022475"/>
    </source>
</evidence>
<dbReference type="Proteomes" id="UP000426265">
    <property type="component" value="Unassembled WGS sequence"/>
</dbReference>
<evidence type="ECO:0000256" key="5">
    <source>
        <dbReference type="ARBA" id="ARBA00022692"/>
    </source>
</evidence>
<dbReference type="PANTHER" id="PTHR27004:SF419">
    <property type="entry name" value="RECEPTOR-LIKE PROTEIN 18-RELATED"/>
    <property type="match status" value="1"/>
</dbReference>
<feature type="transmembrane region" description="Helical" evidence="11">
    <location>
        <begin position="208"/>
        <end position="233"/>
    </location>
</feature>
<dbReference type="Gene3D" id="3.80.10.10">
    <property type="entry name" value="Ribonuclease Inhibitor"/>
    <property type="match status" value="1"/>
</dbReference>
<keyword evidence="7 11" id="KW-1133">Transmembrane helix</keyword>
<reference evidence="12 13" key="1">
    <citation type="submission" date="2019-11" db="EMBL/GenBank/DDBJ databases">
        <authorList>
            <person name="Jiao W.-B."/>
            <person name="Schneeberger K."/>
        </authorList>
    </citation>
    <scope>NUCLEOTIDE SEQUENCE [LARGE SCALE GENOMIC DNA]</scope>
    <source>
        <strain evidence="13">cv. An-1</strain>
    </source>
</reference>
<comment type="subcellular location">
    <subcellularLocation>
        <location evidence="1 11">Cell membrane</location>
        <topology evidence="1 11">Single-pass type I membrane protein</topology>
    </subcellularLocation>
</comment>
<keyword evidence="11" id="KW-0732">Signal</keyword>
<dbReference type="Pfam" id="PF00560">
    <property type="entry name" value="LRR_1"/>
    <property type="match status" value="1"/>
</dbReference>
<keyword evidence="3 11" id="KW-1003">Cell membrane</keyword>
<dbReference type="GO" id="GO:0005886">
    <property type="term" value="C:plasma membrane"/>
    <property type="evidence" value="ECO:0007669"/>
    <property type="project" value="UniProtKB-SubCell"/>
</dbReference>
<evidence type="ECO:0000256" key="2">
    <source>
        <dbReference type="ARBA" id="ARBA00009592"/>
    </source>
</evidence>
<dbReference type="InterPro" id="IPR001611">
    <property type="entry name" value="Leu-rich_rpt"/>
</dbReference>
<comment type="similarity">
    <text evidence="2 11">Belongs to the RLP family.</text>
</comment>
<keyword evidence="5 11" id="KW-0812">Transmembrane</keyword>
<dbReference type="PANTHER" id="PTHR27004">
    <property type="entry name" value="RECEPTOR-LIKE PROTEIN 12 ISOFORM X1"/>
    <property type="match status" value="1"/>
</dbReference>
<keyword evidence="9 11" id="KW-0675">Receptor</keyword>
<sequence length="257" mass="29445">MENNKINDTFPFRLSSLQELQVLVLRSNAFHGPMQQTRFPNLRIIDVSHNHFNGTLPSDFFVNWMVMFLLGENEDQFNGEYMGTSYYSDSIVVMNKGLEMEMQYFHWPHPNFNGKPKRARITRCFSKQLSVDIPQELGDLSYLAYMNFSHNQLVGLVLGGTQFLTQNCSSFEENAGHFGPSLEKVCDIHGKTMQESEMPGSEEDEEEVISWIAAAIGFIPGIAFGLMMGYILVWYKPEWFMNVFGKNKSKSISSTTR</sequence>
<keyword evidence="6 11" id="KW-0677">Repeat</keyword>
<name>A0A654ET11_ARATH</name>
<evidence type="ECO:0000256" key="1">
    <source>
        <dbReference type="ARBA" id="ARBA00004251"/>
    </source>
</evidence>
<dbReference type="InterPro" id="IPR032675">
    <property type="entry name" value="LRR_dom_sf"/>
</dbReference>
<evidence type="ECO:0000256" key="10">
    <source>
        <dbReference type="ARBA" id="ARBA00023180"/>
    </source>
</evidence>
<proteinExistence type="inferred from homology"/>
<evidence type="ECO:0000313" key="12">
    <source>
        <dbReference type="EMBL" id="VYS52423.1"/>
    </source>
</evidence>
<keyword evidence="8 11" id="KW-0472">Membrane</keyword>
<comment type="function">
    <text evidence="11">Involved in perception of extracellular signals.</text>
</comment>
<evidence type="ECO:0000256" key="6">
    <source>
        <dbReference type="ARBA" id="ARBA00022737"/>
    </source>
</evidence>
<dbReference type="AlphaFoldDB" id="A0A654ET11"/>
<keyword evidence="4 11" id="KW-0433">Leucine-rich repeat</keyword>
<accession>A0A654ET11</accession>
<evidence type="ECO:0000256" key="7">
    <source>
        <dbReference type="ARBA" id="ARBA00022989"/>
    </source>
</evidence>